<accession>A0A9Q8L8N8</accession>
<evidence type="ECO:0000313" key="2">
    <source>
        <dbReference type="Proteomes" id="UP000756132"/>
    </source>
</evidence>
<protein>
    <submittedName>
        <fullName evidence="1">Uncharacterized protein</fullName>
    </submittedName>
</protein>
<name>A0A9Q8L8N8_PASFU</name>
<gene>
    <name evidence="1" type="ORF">CLAFUR5_00920</name>
</gene>
<reference evidence="1" key="2">
    <citation type="journal article" date="2022" name="Microb. Genom.">
        <title>A chromosome-scale genome assembly of the tomato pathogen Cladosporium fulvum reveals a compartmentalized genome architecture and the presence of a dispensable chromosome.</title>
        <authorList>
            <person name="Zaccaron A.Z."/>
            <person name="Chen L.H."/>
            <person name="Samaras A."/>
            <person name="Stergiopoulos I."/>
        </authorList>
    </citation>
    <scope>NUCLEOTIDE SEQUENCE</scope>
    <source>
        <strain evidence="1">Race5_Kim</strain>
    </source>
</reference>
<dbReference type="GeneID" id="71980798"/>
<dbReference type="EMBL" id="CP090163">
    <property type="protein sequence ID" value="UJO12759.1"/>
    <property type="molecule type" value="Genomic_DNA"/>
</dbReference>
<proteinExistence type="predicted"/>
<dbReference type="AlphaFoldDB" id="A0A9Q8L8N8"/>
<sequence>MVCSRVYRSNPTLLWSLDRLQAPERITHTQRFAKTEAQRPFVLALSPLEDKIASNFPKLLHNLRIPRRKCCFGYQGLLIKLDLASEVQHSWDNTERLNQWLTEKRDLYEDYKHQSGEHDGPQKIVLVWLIAKDIFQRLDRDITFEEISIADRGDSVLTVPQEDSVDDASTQDIRAPVFEL</sequence>
<organism evidence="1 2">
    <name type="scientific">Passalora fulva</name>
    <name type="common">Tomato leaf mold</name>
    <name type="synonym">Cladosporium fulvum</name>
    <dbReference type="NCBI Taxonomy" id="5499"/>
    <lineage>
        <taxon>Eukaryota</taxon>
        <taxon>Fungi</taxon>
        <taxon>Dikarya</taxon>
        <taxon>Ascomycota</taxon>
        <taxon>Pezizomycotina</taxon>
        <taxon>Dothideomycetes</taxon>
        <taxon>Dothideomycetidae</taxon>
        <taxon>Mycosphaerellales</taxon>
        <taxon>Mycosphaerellaceae</taxon>
        <taxon>Fulvia</taxon>
    </lineage>
</organism>
<dbReference type="Proteomes" id="UP000756132">
    <property type="component" value="Chromosome 1"/>
</dbReference>
<evidence type="ECO:0000313" key="1">
    <source>
        <dbReference type="EMBL" id="UJO12759.1"/>
    </source>
</evidence>
<reference evidence="1" key="1">
    <citation type="submission" date="2021-12" db="EMBL/GenBank/DDBJ databases">
        <authorList>
            <person name="Zaccaron A."/>
            <person name="Stergiopoulos I."/>
        </authorList>
    </citation>
    <scope>NUCLEOTIDE SEQUENCE</scope>
    <source>
        <strain evidence="1">Race5_Kim</strain>
    </source>
</reference>
<dbReference type="RefSeq" id="XP_047757125.1">
    <property type="nucleotide sequence ID" value="XM_047900068.1"/>
</dbReference>
<keyword evidence="2" id="KW-1185">Reference proteome</keyword>
<dbReference type="KEGG" id="ffu:CLAFUR5_00920"/>